<dbReference type="InterPro" id="IPR017441">
    <property type="entry name" value="Protein_kinase_ATP_BS"/>
</dbReference>
<dbReference type="InterPro" id="IPR000719">
    <property type="entry name" value="Prot_kinase_dom"/>
</dbReference>
<dbReference type="AlphaFoldDB" id="A0AAW2HN61"/>
<dbReference type="Pfam" id="PF00069">
    <property type="entry name" value="Pkinase"/>
    <property type="match status" value="1"/>
</dbReference>
<dbReference type="PROSITE" id="PS00107">
    <property type="entry name" value="PROTEIN_KINASE_ATP"/>
    <property type="match status" value="1"/>
</dbReference>
<dbReference type="EMBL" id="JARGDH010000004">
    <property type="protein sequence ID" value="KAL0271272.1"/>
    <property type="molecule type" value="Genomic_DNA"/>
</dbReference>
<dbReference type="PANTHER" id="PTHR24359">
    <property type="entry name" value="SERINE/THREONINE-PROTEIN KINASE SBK1"/>
    <property type="match status" value="1"/>
</dbReference>
<dbReference type="Gene3D" id="1.10.510.10">
    <property type="entry name" value="Transferase(Phosphotransferase) domain 1"/>
    <property type="match status" value="1"/>
</dbReference>
<dbReference type="InterPro" id="IPR008271">
    <property type="entry name" value="Ser/Thr_kinase_AS"/>
</dbReference>
<evidence type="ECO:0000313" key="7">
    <source>
        <dbReference type="EMBL" id="KAL0271272.1"/>
    </source>
</evidence>
<dbReference type="SUPFAM" id="SSF56112">
    <property type="entry name" value="Protein kinase-like (PK-like)"/>
    <property type="match status" value="1"/>
</dbReference>
<feature type="domain" description="Protein kinase" evidence="6">
    <location>
        <begin position="28"/>
        <end position="294"/>
    </location>
</feature>
<organism evidence="7">
    <name type="scientific">Menopon gallinae</name>
    <name type="common">poultry shaft louse</name>
    <dbReference type="NCBI Taxonomy" id="328185"/>
    <lineage>
        <taxon>Eukaryota</taxon>
        <taxon>Metazoa</taxon>
        <taxon>Ecdysozoa</taxon>
        <taxon>Arthropoda</taxon>
        <taxon>Hexapoda</taxon>
        <taxon>Insecta</taxon>
        <taxon>Pterygota</taxon>
        <taxon>Neoptera</taxon>
        <taxon>Paraneoptera</taxon>
        <taxon>Psocodea</taxon>
        <taxon>Troctomorpha</taxon>
        <taxon>Phthiraptera</taxon>
        <taxon>Amblycera</taxon>
        <taxon>Menoponidae</taxon>
        <taxon>Menopon</taxon>
    </lineage>
</organism>
<keyword evidence="4" id="KW-0723">Serine/threonine-protein kinase</keyword>
<evidence type="ECO:0000256" key="1">
    <source>
        <dbReference type="ARBA" id="ARBA00022741"/>
    </source>
</evidence>
<dbReference type="PANTHER" id="PTHR24359:SF26">
    <property type="entry name" value="SERINE_THREONINE-PROTEIN KINASE MENG-PO"/>
    <property type="match status" value="1"/>
</dbReference>
<evidence type="ECO:0000256" key="4">
    <source>
        <dbReference type="RuleBase" id="RU000304"/>
    </source>
</evidence>
<feature type="region of interest" description="Disordered" evidence="5">
    <location>
        <begin position="299"/>
        <end position="335"/>
    </location>
</feature>
<evidence type="ECO:0000256" key="3">
    <source>
        <dbReference type="PROSITE-ProRule" id="PRU10141"/>
    </source>
</evidence>
<dbReference type="SMART" id="SM00220">
    <property type="entry name" value="S_TKc"/>
    <property type="match status" value="1"/>
</dbReference>
<keyword evidence="2 3" id="KW-0067">ATP-binding</keyword>
<keyword evidence="4" id="KW-0808">Transferase</keyword>
<reference evidence="7" key="1">
    <citation type="journal article" date="2024" name="Gigascience">
        <title>Chromosome-level genome of the poultry shaft louse Menopon gallinae provides insight into the host-switching and adaptive evolution of parasitic lice.</title>
        <authorList>
            <person name="Xu Y."/>
            <person name="Ma L."/>
            <person name="Liu S."/>
            <person name="Liang Y."/>
            <person name="Liu Q."/>
            <person name="He Z."/>
            <person name="Tian L."/>
            <person name="Duan Y."/>
            <person name="Cai W."/>
            <person name="Li H."/>
            <person name="Song F."/>
        </authorList>
    </citation>
    <scope>NUCLEOTIDE SEQUENCE</scope>
    <source>
        <strain evidence="7">Cailab_2023a</strain>
    </source>
</reference>
<feature type="binding site" evidence="3">
    <location>
        <position position="57"/>
    </location>
    <ligand>
        <name>ATP</name>
        <dbReference type="ChEBI" id="CHEBI:30616"/>
    </ligand>
</feature>
<evidence type="ECO:0000256" key="5">
    <source>
        <dbReference type="SAM" id="MobiDB-lite"/>
    </source>
</evidence>
<dbReference type="PROSITE" id="PS00108">
    <property type="entry name" value="PROTEIN_KINASE_ST"/>
    <property type="match status" value="1"/>
</dbReference>
<protein>
    <recommendedName>
        <fullName evidence="6">Protein kinase domain-containing protein</fullName>
    </recommendedName>
</protein>
<dbReference type="GO" id="GO:0004674">
    <property type="term" value="F:protein serine/threonine kinase activity"/>
    <property type="evidence" value="ECO:0007669"/>
    <property type="project" value="UniProtKB-KW"/>
</dbReference>
<proteinExistence type="inferred from homology"/>
<evidence type="ECO:0000259" key="6">
    <source>
        <dbReference type="PROSITE" id="PS50011"/>
    </source>
</evidence>
<keyword evidence="4" id="KW-0418">Kinase</keyword>
<sequence length="373" mass="42896">MKSREKRDSTIHGITEVEMEEIQLEDEYEVVKTLGEGYYAQVVLATHKKTGTTVVLKQIHRELTNVKDFFREYHYNYHLSPHPNIVCSYSECFIANNCYTYALEYAACGDLAGKVKAGGLPEDQCKKIARQLTSALEFLHSKKLVHRDIKLENVLVFESNMDRIKLCDFGSTRKEGSLVSRANCTWTSFQPPEVCDVVKNEKYYCQSANDTWQLGVVIFVCLTGCPPWEKADEILDPQYKAFYRWRTRRCIKMPQNFKKFTVRLLRLFRRLFDNKPENRPPVTETLKYLKDSWTISKLSNSSSAPTIPVAGTESCGQEEGGGGAVSNDCKPKPKRTASRYNVETKIDQNVITKRIWEWMSNCESYLDSSYEGI</sequence>
<keyword evidence="1 3" id="KW-0547">Nucleotide-binding</keyword>
<gene>
    <name evidence="7" type="ORF">PYX00_008413</name>
</gene>
<accession>A0AAW2HN61</accession>
<comment type="caution">
    <text evidence="7">The sequence shown here is derived from an EMBL/GenBank/DDBJ whole genome shotgun (WGS) entry which is preliminary data.</text>
</comment>
<comment type="similarity">
    <text evidence="4">Belongs to the protein kinase superfamily.</text>
</comment>
<dbReference type="PROSITE" id="PS50011">
    <property type="entry name" value="PROTEIN_KINASE_DOM"/>
    <property type="match status" value="1"/>
</dbReference>
<name>A0AAW2HN61_9NEOP</name>
<dbReference type="GO" id="GO:0005524">
    <property type="term" value="F:ATP binding"/>
    <property type="evidence" value="ECO:0007669"/>
    <property type="project" value="UniProtKB-UniRule"/>
</dbReference>
<dbReference type="InterPro" id="IPR011009">
    <property type="entry name" value="Kinase-like_dom_sf"/>
</dbReference>
<evidence type="ECO:0000256" key="2">
    <source>
        <dbReference type="ARBA" id="ARBA00022840"/>
    </source>
</evidence>